<proteinExistence type="predicted"/>
<keyword evidence="3" id="KW-1185">Reference proteome</keyword>
<name>A0A1I1NKL4_9RHOB</name>
<evidence type="ECO:0000256" key="1">
    <source>
        <dbReference type="SAM" id="SignalP"/>
    </source>
</evidence>
<feature type="signal peptide" evidence="1">
    <location>
        <begin position="1"/>
        <end position="20"/>
    </location>
</feature>
<evidence type="ECO:0008006" key="4">
    <source>
        <dbReference type="Google" id="ProtNLM"/>
    </source>
</evidence>
<protein>
    <recommendedName>
        <fullName evidence="4">MORN repeat variant</fullName>
    </recommendedName>
</protein>
<dbReference type="RefSeq" id="WP_093362034.1">
    <property type="nucleotide sequence ID" value="NZ_FOLG01000012.1"/>
</dbReference>
<dbReference type="EMBL" id="FOLG01000012">
    <property type="protein sequence ID" value="SFC98191.1"/>
    <property type="molecule type" value="Genomic_DNA"/>
</dbReference>
<keyword evidence="1" id="KW-0732">Signal</keyword>
<feature type="chain" id="PRO_5011669801" description="MORN repeat variant" evidence="1">
    <location>
        <begin position="21"/>
        <end position="134"/>
    </location>
</feature>
<accession>A0A1I1NKL4</accession>
<dbReference type="STRING" id="441112.SAMN04488094_112124"/>
<sequence>MPLRTLLGSLLLLLPMAAAAAEEPLTAEQFDARTQGRTLYFYSGGAAYGAERYHGNRQVTWTFLDGQCKEGHWYQDGQFICFVYDDLPDPQCWTFFDTGSRLRALFEDREGATELYEAGETEEPLACVGPEVGV</sequence>
<reference evidence="2 3" key="1">
    <citation type="submission" date="2016-10" db="EMBL/GenBank/DDBJ databases">
        <authorList>
            <person name="de Groot N.N."/>
        </authorList>
    </citation>
    <scope>NUCLEOTIDE SEQUENCE [LARGE SCALE GENOMIC DNA]</scope>
    <source>
        <strain evidence="2 3">DSM 19548</strain>
    </source>
</reference>
<dbReference type="AlphaFoldDB" id="A0A1I1NKL4"/>
<evidence type="ECO:0000313" key="3">
    <source>
        <dbReference type="Proteomes" id="UP000198728"/>
    </source>
</evidence>
<gene>
    <name evidence="2" type="ORF">SAMN04488094_112124</name>
</gene>
<dbReference type="Proteomes" id="UP000198728">
    <property type="component" value="Unassembled WGS sequence"/>
</dbReference>
<organism evidence="2 3">
    <name type="scientific">Tropicimonas isoalkanivorans</name>
    <dbReference type="NCBI Taxonomy" id="441112"/>
    <lineage>
        <taxon>Bacteria</taxon>
        <taxon>Pseudomonadati</taxon>
        <taxon>Pseudomonadota</taxon>
        <taxon>Alphaproteobacteria</taxon>
        <taxon>Rhodobacterales</taxon>
        <taxon>Roseobacteraceae</taxon>
        <taxon>Tropicimonas</taxon>
    </lineage>
</organism>
<dbReference type="OrthoDB" id="7304934at2"/>
<evidence type="ECO:0000313" key="2">
    <source>
        <dbReference type="EMBL" id="SFC98191.1"/>
    </source>
</evidence>